<dbReference type="CDD" id="cd12148">
    <property type="entry name" value="fungal_TF_MHR"/>
    <property type="match status" value="1"/>
</dbReference>
<evidence type="ECO:0000259" key="8">
    <source>
        <dbReference type="PROSITE" id="PS50048"/>
    </source>
</evidence>
<keyword evidence="3" id="KW-0805">Transcription regulation</keyword>
<sequence>MVTKEESRGLESQPCKSCDRCRSRKVRCIMIPGQNSRCTHCAKRNETCHFTQNKRKLRVKHSALSFDDSERVISHGNSRSGTPIEGVPAQLGLSPVFMDRMLENHGSTGVLRDNSSLLIAPEHDVTTSSLAFFSERRIRSLSHRLGNDRLSELVETIESVIRTRLLAQGPSSISPITFRTPSDIEHVPLEKAKSYIDSYFQQLHPIYPFLDRLDFENKVFGPDLATHLTTSHAFTALYYTVMALGCQYHEGGAFDPGSGKAWKLFQVALGLISDIIAPKATLINLQALVAMSIFAMSTCCIQIDEVLLTEATRMAQLLGYHRALGIGDSRHRATCYRTFWVVYFMEKQMGFNFQKGSMIPDYDIGCPIPEVPESITGNCNWFLSAIGFSRVLSQAYTSLFSASASIQSTDSLHQAIGNIESRLERWRLSIPAEFRPGRPLGRKEGGTSSSSQLSSLQHSFKMIVLRTNYHYYGLVIALARLKMHICRQDQYSQQEESKRLLMDTARAIVEESKNIEIAAHTPIYILAVLPLAALFILFDFIVHNPTHPETRDNLSLLDVVAGHFSLLDYKSGGFLPASLLTEFAQIARQYVRDFASTSTQEPPPLPPPPQQQLPHQQQAEESLGGVDVALSWSSQTATENITDLNREETSGDGCTDYRPNIMETWEPRDYLHYPVSPEFGMADTSTMGALNFQSLFGFVVPDFQCGDEV</sequence>
<dbReference type="InterPro" id="IPR007219">
    <property type="entry name" value="XnlR_reg_dom"/>
</dbReference>
<dbReference type="GO" id="GO:0005634">
    <property type="term" value="C:nucleus"/>
    <property type="evidence" value="ECO:0007669"/>
    <property type="project" value="UniProtKB-SubCell"/>
</dbReference>
<keyword evidence="5" id="KW-0804">Transcription</keyword>
<dbReference type="CDD" id="cd00067">
    <property type="entry name" value="GAL4"/>
    <property type="match status" value="1"/>
</dbReference>
<keyword evidence="10" id="KW-1185">Reference proteome</keyword>
<evidence type="ECO:0000313" key="10">
    <source>
        <dbReference type="Proteomes" id="UP000631181"/>
    </source>
</evidence>
<dbReference type="PROSITE" id="PS00463">
    <property type="entry name" value="ZN2_CY6_FUNGAL_1"/>
    <property type="match status" value="1"/>
</dbReference>
<feature type="domain" description="Zn(2)-C6 fungal-type" evidence="8">
    <location>
        <begin position="17"/>
        <end position="50"/>
    </location>
</feature>
<dbReference type="EMBL" id="WIWV01000152">
    <property type="protein sequence ID" value="KAF7712776.1"/>
    <property type="molecule type" value="Genomic_DNA"/>
</dbReference>
<keyword evidence="2" id="KW-0479">Metal-binding</keyword>
<accession>A0A8J8WDQ7</accession>
<dbReference type="Pfam" id="PF00172">
    <property type="entry name" value="Zn_clus"/>
    <property type="match status" value="1"/>
</dbReference>
<dbReference type="InterPro" id="IPR001138">
    <property type="entry name" value="Zn2Cys6_DnaBD"/>
</dbReference>
<keyword evidence="6" id="KW-0539">Nucleus</keyword>
<keyword evidence="4" id="KW-0238">DNA-binding</keyword>
<gene>
    <name evidence="9" type="ORF">PECM_002192</name>
</gene>
<dbReference type="InterPro" id="IPR036864">
    <property type="entry name" value="Zn2-C6_fun-type_DNA-bd_sf"/>
</dbReference>
<dbReference type="Proteomes" id="UP000631181">
    <property type="component" value="Unassembled WGS sequence"/>
</dbReference>
<dbReference type="SUPFAM" id="SSF57701">
    <property type="entry name" value="Zn2/Cys6 DNA-binding domain"/>
    <property type="match status" value="1"/>
</dbReference>
<dbReference type="Pfam" id="PF04082">
    <property type="entry name" value="Fungal_trans"/>
    <property type="match status" value="1"/>
</dbReference>
<dbReference type="GO" id="GO:0006351">
    <property type="term" value="P:DNA-templated transcription"/>
    <property type="evidence" value="ECO:0007669"/>
    <property type="project" value="InterPro"/>
</dbReference>
<evidence type="ECO:0000313" key="9">
    <source>
        <dbReference type="EMBL" id="KAF7712776.1"/>
    </source>
</evidence>
<evidence type="ECO:0000256" key="3">
    <source>
        <dbReference type="ARBA" id="ARBA00023015"/>
    </source>
</evidence>
<protein>
    <submittedName>
        <fullName evidence="9">Fungal Zn(2)-Cys(6) binuclear cluster domain-containing protein</fullName>
    </submittedName>
</protein>
<dbReference type="SMART" id="SM00906">
    <property type="entry name" value="Fungal_trans"/>
    <property type="match status" value="1"/>
</dbReference>
<evidence type="ECO:0000256" key="2">
    <source>
        <dbReference type="ARBA" id="ARBA00022723"/>
    </source>
</evidence>
<feature type="region of interest" description="Disordered" evidence="7">
    <location>
        <begin position="595"/>
        <end position="620"/>
    </location>
</feature>
<dbReference type="SMART" id="SM00066">
    <property type="entry name" value="GAL4"/>
    <property type="match status" value="1"/>
</dbReference>
<dbReference type="PANTHER" id="PTHR46910">
    <property type="entry name" value="TRANSCRIPTION FACTOR PDR1"/>
    <property type="match status" value="1"/>
</dbReference>
<dbReference type="OrthoDB" id="39175at2759"/>
<evidence type="ECO:0000256" key="6">
    <source>
        <dbReference type="ARBA" id="ARBA00023242"/>
    </source>
</evidence>
<organism evidence="9 10">
    <name type="scientific">Penicillium ucsense</name>
    <dbReference type="NCBI Taxonomy" id="2839758"/>
    <lineage>
        <taxon>Eukaryota</taxon>
        <taxon>Fungi</taxon>
        <taxon>Dikarya</taxon>
        <taxon>Ascomycota</taxon>
        <taxon>Pezizomycotina</taxon>
        <taxon>Eurotiomycetes</taxon>
        <taxon>Eurotiomycetidae</taxon>
        <taxon>Eurotiales</taxon>
        <taxon>Aspergillaceae</taxon>
        <taxon>Penicillium</taxon>
    </lineage>
</organism>
<comment type="subcellular location">
    <subcellularLocation>
        <location evidence="1">Nucleus</location>
    </subcellularLocation>
</comment>
<name>A0A8J8WDQ7_9EURO</name>
<feature type="compositionally biased region" description="Pro residues" evidence="7">
    <location>
        <begin position="601"/>
        <end position="611"/>
    </location>
</feature>
<evidence type="ECO:0000256" key="1">
    <source>
        <dbReference type="ARBA" id="ARBA00004123"/>
    </source>
</evidence>
<dbReference type="AlphaFoldDB" id="A0A8J8WDQ7"/>
<evidence type="ECO:0000256" key="7">
    <source>
        <dbReference type="SAM" id="MobiDB-lite"/>
    </source>
</evidence>
<dbReference type="Gene3D" id="4.10.240.10">
    <property type="entry name" value="Zn(2)-C6 fungal-type DNA-binding domain"/>
    <property type="match status" value="1"/>
</dbReference>
<dbReference type="GO" id="GO:0008270">
    <property type="term" value="F:zinc ion binding"/>
    <property type="evidence" value="ECO:0007669"/>
    <property type="project" value="InterPro"/>
</dbReference>
<dbReference type="InterPro" id="IPR050987">
    <property type="entry name" value="AtrR-like"/>
</dbReference>
<evidence type="ECO:0000256" key="5">
    <source>
        <dbReference type="ARBA" id="ARBA00023163"/>
    </source>
</evidence>
<dbReference type="PROSITE" id="PS50048">
    <property type="entry name" value="ZN2_CY6_FUNGAL_2"/>
    <property type="match status" value="1"/>
</dbReference>
<dbReference type="PANTHER" id="PTHR46910:SF37">
    <property type="entry name" value="ZN(II)2CYS6 TRANSCRIPTION FACTOR (EUROFUNG)"/>
    <property type="match status" value="1"/>
</dbReference>
<evidence type="ECO:0000256" key="4">
    <source>
        <dbReference type="ARBA" id="ARBA00023125"/>
    </source>
</evidence>
<reference evidence="9" key="1">
    <citation type="journal article" date="2020" name="Front. Microbiol.">
        <title>Gene regulatory networks of Penicillium echinulatum 2HH and Penicillium oxalicum 114-2 inferred by a computational biology approach.</title>
        <authorList>
            <person name="Lenz A.R."/>
            <person name="Galan-Vasquez E."/>
            <person name="Balbinot E."/>
            <person name="De Abreu F.P."/>
            <person name="De Oliveira N.S."/>
            <person name="Da Rosa L.O."/>
            <person name="De Avila E Silva S."/>
            <person name="Camassola M."/>
            <person name="Dillon A.J.P."/>
            <person name="Perez-Rueda E."/>
        </authorList>
    </citation>
    <scope>NUCLEOTIDE SEQUENCE</scope>
    <source>
        <strain evidence="9">S1M29</strain>
    </source>
</reference>
<dbReference type="GO" id="GO:0000981">
    <property type="term" value="F:DNA-binding transcription factor activity, RNA polymerase II-specific"/>
    <property type="evidence" value="ECO:0007669"/>
    <property type="project" value="InterPro"/>
</dbReference>
<dbReference type="GO" id="GO:0003677">
    <property type="term" value="F:DNA binding"/>
    <property type="evidence" value="ECO:0007669"/>
    <property type="project" value="UniProtKB-KW"/>
</dbReference>
<comment type="caution">
    <text evidence="9">The sequence shown here is derived from an EMBL/GenBank/DDBJ whole genome shotgun (WGS) entry which is preliminary data.</text>
</comment>
<proteinExistence type="predicted"/>